<gene>
    <name evidence="2" type="ORF">nepoznato_237</name>
</gene>
<proteinExistence type="predicted"/>
<evidence type="ECO:0000313" key="3">
    <source>
        <dbReference type="Proteomes" id="UP000464289"/>
    </source>
</evidence>
<evidence type="ECO:0000256" key="1">
    <source>
        <dbReference type="SAM" id="MobiDB-lite"/>
    </source>
</evidence>
<dbReference type="Proteomes" id="UP000464289">
    <property type="component" value="Segment"/>
</dbReference>
<accession>A0A6B9WLV1</accession>
<reference evidence="3" key="1">
    <citation type="submission" date="2019-12" db="EMBL/GenBank/DDBJ databases">
        <authorList>
            <person name="Olsen N.S."/>
            <person name="Junco L.M.F."/>
            <person name="Kot W."/>
            <person name="Hansen L.H."/>
        </authorList>
    </citation>
    <scope>NUCLEOTIDE SEQUENCE [LARGE SCALE GENOMIC DNA]</scope>
</reference>
<keyword evidence="3" id="KW-1185">Reference proteome</keyword>
<protein>
    <submittedName>
        <fullName evidence="2">Uncharacterized protein</fullName>
    </submittedName>
</protein>
<sequence length="143" mass="16187">MISKLCSCCGAEKPLNMFQVRKASKDGYTASCKACLKERDRIRDQDPNRKAAKEKYVKGKGKDKADAAKKRWQEKNPKKRSVHVLVGNALRDGKLVKQPCQVCGSVDVHAHHCDYDKPLDVLWLCPLHHEAWHQEHGEGLNAE</sequence>
<name>A0A6B9WLV1_9CAUD</name>
<feature type="compositionally biased region" description="Basic and acidic residues" evidence="1">
    <location>
        <begin position="43"/>
        <end position="76"/>
    </location>
</feature>
<dbReference type="EMBL" id="MN850571">
    <property type="protein sequence ID" value="QHR65686.1"/>
    <property type="molecule type" value="Genomic_DNA"/>
</dbReference>
<feature type="region of interest" description="Disordered" evidence="1">
    <location>
        <begin position="43"/>
        <end position="79"/>
    </location>
</feature>
<evidence type="ECO:0000313" key="2">
    <source>
        <dbReference type="EMBL" id="QHR65686.1"/>
    </source>
</evidence>
<organism evidence="2 3">
    <name type="scientific">Escherichia phage nepoznato</name>
    <dbReference type="NCBI Taxonomy" id="2696431"/>
    <lineage>
        <taxon>Viruses</taxon>
        <taxon>Duplodnaviria</taxon>
        <taxon>Heunggongvirae</taxon>
        <taxon>Uroviricota</taxon>
        <taxon>Caudoviricetes</taxon>
        <taxon>Stephanstirmvirinae</taxon>
        <taxon>Phapecoctavirus</taxon>
        <taxon>Phapecoctavirus nepoznato</taxon>
    </lineage>
</organism>